<dbReference type="PANTHER" id="PTHR31527">
    <property type="entry name" value="RE64534P"/>
    <property type="match status" value="1"/>
</dbReference>
<sequence length="590" mass="64589">MSGELQTIPARHGVATFVPRGRTIKIINTYGKQVVSTWAFGLHEPPEEDGDNTETQDEEAEVDEKTLQLKEEVEKEKEKEKGDNSDKVEQKKEEGTNQDKPKTEQIKEEQPSETGTREKEEAQSKREGESNQSEEAEDPPEQAPDTPEPEKTGEQTQGKKSEKRTWASYLPSIPYRNKGTPTAQGESKPDPEAEKAQNEAASKKWSSYLPTGKSFSSYVPNVQIPDSKEVVSAFQSSHYRDPNKSYAEQLYDFSKTPVGAGSIAVATGSGTASSIYAAYNAYTKLNPAKADQPPMEYLSLPHTRASSHSLVPQVGDTLLTNLRKPIMTLIEDTTEGAHDTLTAACDAYQYAALGVDAPEEHGSCAENLVLALKELNAKAGLKGTKAIGADITVNIAPTPLHLFMNAPVELDENAQSKSTGAKGAKLKIEEPQSKKRSFVRFKAERDIVIVMSACPMEIGKQNGGRAMACNYLVEEATEENMSSSKTSIKETAKPDNAIKRKPVNNTEKKAENKDEEESTLEDPSKRDSKIEQPDPPKPNTTTEENSQSVPPAEDKDSQPQPNDTPKPKKKPKKLERRSANTNGTATPTTS</sequence>
<evidence type="ECO:0000256" key="1">
    <source>
        <dbReference type="SAM" id="MobiDB-lite"/>
    </source>
</evidence>
<feature type="compositionally biased region" description="Acidic residues" evidence="1">
    <location>
        <begin position="46"/>
        <end position="62"/>
    </location>
</feature>
<proteinExistence type="predicted"/>
<feature type="compositionally biased region" description="Basic and acidic residues" evidence="1">
    <location>
        <begin position="187"/>
        <end position="197"/>
    </location>
</feature>
<feature type="domain" description="DUF1989" evidence="2">
    <location>
        <begin position="293"/>
        <end position="447"/>
    </location>
</feature>
<feature type="region of interest" description="Disordered" evidence="1">
    <location>
        <begin position="42"/>
        <end position="205"/>
    </location>
</feature>
<evidence type="ECO:0000259" key="2">
    <source>
        <dbReference type="Pfam" id="PF09347"/>
    </source>
</evidence>
<keyword evidence="4" id="KW-1185">Reference proteome</keyword>
<name>A0A9P9DYE1_9PLEO</name>
<feature type="compositionally biased region" description="Polar residues" evidence="1">
    <location>
        <begin position="579"/>
        <end position="590"/>
    </location>
</feature>
<dbReference type="Pfam" id="PF09347">
    <property type="entry name" value="DUF1989"/>
    <property type="match status" value="2"/>
</dbReference>
<feature type="compositionally biased region" description="Polar residues" evidence="1">
    <location>
        <begin position="539"/>
        <end position="549"/>
    </location>
</feature>
<feature type="domain" description="DUF1989" evidence="2">
    <location>
        <begin position="6"/>
        <end position="47"/>
    </location>
</feature>
<dbReference type="Proteomes" id="UP000700596">
    <property type="component" value="Unassembled WGS sequence"/>
</dbReference>
<feature type="compositionally biased region" description="Basic and acidic residues" evidence="1">
    <location>
        <begin position="63"/>
        <end position="129"/>
    </location>
</feature>
<feature type="compositionally biased region" description="Basic and acidic residues" evidence="1">
    <location>
        <begin position="522"/>
        <end position="534"/>
    </location>
</feature>
<dbReference type="EMBL" id="JAGMWT010000006">
    <property type="protein sequence ID" value="KAH7126746.1"/>
    <property type="molecule type" value="Genomic_DNA"/>
</dbReference>
<dbReference type="OrthoDB" id="504708at2759"/>
<dbReference type="InterPro" id="IPR018959">
    <property type="entry name" value="DUF1989"/>
</dbReference>
<protein>
    <recommendedName>
        <fullName evidence="2">DUF1989 domain-containing protein</fullName>
    </recommendedName>
</protein>
<dbReference type="PANTHER" id="PTHR31527:SF0">
    <property type="entry name" value="RE64534P"/>
    <property type="match status" value="1"/>
</dbReference>
<feature type="compositionally biased region" description="Basic and acidic residues" evidence="1">
    <location>
        <begin position="487"/>
        <end position="498"/>
    </location>
</feature>
<feature type="compositionally biased region" description="Basic and acidic residues" evidence="1">
    <location>
        <begin position="148"/>
        <end position="165"/>
    </location>
</feature>
<organism evidence="3 4">
    <name type="scientific">Dendryphion nanum</name>
    <dbReference type="NCBI Taxonomy" id="256645"/>
    <lineage>
        <taxon>Eukaryota</taxon>
        <taxon>Fungi</taxon>
        <taxon>Dikarya</taxon>
        <taxon>Ascomycota</taxon>
        <taxon>Pezizomycotina</taxon>
        <taxon>Dothideomycetes</taxon>
        <taxon>Pleosporomycetidae</taxon>
        <taxon>Pleosporales</taxon>
        <taxon>Torulaceae</taxon>
        <taxon>Dendryphion</taxon>
    </lineage>
</organism>
<comment type="caution">
    <text evidence="3">The sequence shown here is derived from an EMBL/GenBank/DDBJ whole genome shotgun (WGS) entry which is preliminary data.</text>
</comment>
<dbReference type="AlphaFoldDB" id="A0A9P9DYE1"/>
<feature type="region of interest" description="Disordered" evidence="1">
    <location>
        <begin position="478"/>
        <end position="590"/>
    </location>
</feature>
<reference evidence="3" key="1">
    <citation type="journal article" date="2021" name="Nat. Commun.">
        <title>Genetic determinants of endophytism in the Arabidopsis root mycobiome.</title>
        <authorList>
            <person name="Mesny F."/>
            <person name="Miyauchi S."/>
            <person name="Thiergart T."/>
            <person name="Pickel B."/>
            <person name="Atanasova L."/>
            <person name="Karlsson M."/>
            <person name="Huettel B."/>
            <person name="Barry K.W."/>
            <person name="Haridas S."/>
            <person name="Chen C."/>
            <person name="Bauer D."/>
            <person name="Andreopoulos W."/>
            <person name="Pangilinan J."/>
            <person name="LaButti K."/>
            <person name="Riley R."/>
            <person name="Lipzen A."/>
            <person name="Clum A."/>
            <person name="Drula E."/>
            <person name="Henrissat B."/>
            <person name="Kohler A."/>
            <person name="Grigoriev I.V."/>
            <person name="Martin F.M."/>
            <person name="Hacquard S."/>
        </authorList>
    </citation>
    <scope>NUCLEOTIDE SEQUENCE</scope>
    <source>
        <strain evidence="3">MPI-CAGE-CH-0243</strain>
    </source>
</reference>
<gene>
    <name evidence="3" type="ORF">B0J11DRAFT_549613</name>
</gene>
<evidence type="ECO:0000313" key="4">
    <source>
        <dbReference type="Proteomes" id="UP000700596"/>
    </source>
</evidence>
<evidence type="ECO:0000313" key="3">
    <source>
        <dbReference type="EMBL" id="KAH7126746.1"/>
    </source>
</evidence>
<accession>A0A9P9DYE1</accession>